<organism evidence="3 4">
    <name type="scientific">Parafrankia soli</name>
    <dbReference type="NCBI Taxonomy" id="2599596"/>
    <lineage>
        <taxon>Bacteria</taxon>
        <taxon>Bacillati</taxon>
        <taxon>Actinomycetota</taxon>
        <taxon>Actinomycetes</taxon>
        <taxon>Frankiales</taxon>
        <taxon>Frankiaceae</taxon>
        <taxon>Parafrankia</taxon>
    </lineage>
</organism>
<dbReference type="Pfam" id="PF13563">
    <property type="entry name" value="2_5_RNA_ligase2"/>
    <property type="match status" value="1"/>
</dbReference>
<dbReference type="SUPFAM" id="SSF55144">
    <property type="entry name" value="LigT-like"/>
    <property type="match status" value="1"/>
</dbReference>
<evidence type="ECO:0000256" key="1">
    <source>
        <dbReference type="ARBA" id="ARBA00022801"/>
    </source>
</evidence>
<feature type="active site" description="Proton acceptor" evidence="2">
    <location>
        <position position="119"/>
    </location>
</feature>
<dbReference type="Gene3D" id="3.90.1140.10">
    <property type="entry name" value="Cyclic phosphodiesterase"/>
    <property type="match status" value="1"/>
</dbReference>
<dbReference type="GO" id="GO:0016874">
    <property type="term" value="F:ligase activity"/>
    <property type="evidence" value="ECO:0007669"/>
    <property type="project" value="UniProtKB-KW"/>
</dbReference>
<dbReference type="Proteomes" id="UP000179769">
    <property type="component" value="Unassembled WGS sequence"/>
</dbReference>
<dbReference type="NCBIfam" id="TIGR02258">
    <property type="entry name" value="2_5_ligase"/>
    <property type="match status" value="1"/>
</dbReference>
<evidence type="ECO:0000256" key="2">
    <source>
        <dbReference type="HAMAP-Rule" id="MF_01940"/>
    </source>
</evidence>
<feature type="short sequence motif" description="HXTX 1" evidence="2">
    <location>
        <begin position="38"/>
        <end position="41"/>
    </location>
</feature>
<keyword evidence="3" id="KW-0436">Ligase</keyword>
<dbReference type="GO" id="GO:0008664">
    <property type="term" value="F:RNA 2',3'-cyclic 3'-phosphodiesterase activity"/>
    <property type="evidence" value="ECO:0007669"/>
    <property type="project" value="UniProtKB-EC"/>
</dbReference>
<proteinExistence type="inferred from homology"/>
<feature type="active site" description="Proton donor" evidence="2">
    <location>
        <position position="38"/>
    </location>
</feature>
<comment type="caution">
    <text evidence="3">The sequence shown here is derived from an EMBL/GenBank/DDBJ whole genome shotgun (WGS) entry which is preliminary data.</text>
</comment>
<dbReference type="PANTHER" id="PTHR35561:SF1">
    <property type="entry name" value="RNA 2',3'-CYCLIC PHOSPHODIESTERASE"/>
    <property type="match status" value="1"/>
</dbReference>
<comment type="similarity">
    <text evidence="2">Belongs to the 2H phosphoesterase superfamily. ThpR family.</text>
</comment>
<evidence type="ECO:0000313" key="3">
    <source>
        <dbReference type="EMBL" id="OHV27305.1"/>
    </source>
</evidence>
<reference evidence="4" key="1">
    <citation type="submission" date="2016-07" db="EMBL/GenBank/DDBJ databases">
        <title>Frankia sp. NRRL B-16219 Genome sequencing.</title>
        <authorList>
            <person name="Ghodhbane-Gtari F."/>
            <person name="Swanson E."/>
            <person name="Gueddou A."/>
            <person name="Louati M."/>
            <person name="Nouioui I."/>
            <person name="Hezbri K."/>
            <person name="Abebe-Akele F."/>
            <person name="Simpson S."/>
            <person name="Morris K."/>
            <person name="Thomas K."/>
            <person name="Gtari M."/>
            <person name="Tisa L.S."/>
        </authorList>
    </citation>
    <scope>NUCLEOTIDE SEQUENCE [LARGE SCALE GENOMIC DNA]</scope>
    <source>
        <strain evidence="4">NRRL B-16219</strain>
    </source>
</reference>
<sequence length="183" mass="19255">MLPPAEVVRELATTVSEATAAVGAGVPRLRWTDPSRWHVTLAFLGPVEPGTRPALAERLGRVAHRHGPAELCLDGAGRFGHRVLWVRVAGDLGQLAAGVRRAAVRAGADGGDDRPLRAHLTLARVPEGTAADLRPLVRTLGEIMKPSAWTARTLTLMSSVGGPSPVYSVEGEWDLSGSSPAGR</sequence>
<dbReference type="EC" id="3.1.4.58" evidence="2"/>
<keyword evidence="1 2" id="KW-0378">Hydrolase</keyword>
<dbReference type="PANTHER" id="PTHR35561">
    <property type="entry name" value="RNA 2',3'-CYCLIC PHOSPHODIESTERASE"/>
    <property type="match status" value="1"/>
</dbReference>
<dbReference type="EMBL" id="MAXA01000224">
    <property type="protein sequence ID" value="OHV27305.1"/>
    <property type="molecule type" value="Genomic_DNA"/>
</dbReference>
<dbReference type="GO" id="GO:0004113">
    <property type="term" value="F:2',3'-cyclic-nucleotide 3'-phosphodiesterase activity"/>
    <property type="evidence" value="ECO:0007669"/>
    <property type="project" value="InterPro"/>
</dbReference>
<comment type="function">
    <text evidence="2">Hydrolyzes RNA 2',3'-cyclic phosphodiester to an RNA 2'-phosphomonoester.</text>
</comment>
<keyword evidence="4" id="KW-1185">Reference proteome</keyword>
<feature type="short sequence motif" description="HXTX 2" evidence="2">
    <location>
        <begin position="119"/>
        <end position="122"/>
    </location>
</feature>
<dbReference type="InterPro" id="IPR004175">
    <property type="entry name" value="RNA_CPDase"/>
</dbReference>
<name>A0A1S1Q288_9ACTN</name>
<dbReference type="AlphaFoldDB" id="A0A1S1Q288"/>
<protein>
    <recommendedName>
        <fullName evidence="2">RNA 2',3'-cyclic phosphodiesterase</fullName>
        <shortName evidence="2">RNA 2',3'-CPDase</shortName>
        <ecNumber evidence="2">3.1.4.58</ecNumber>
    </recommendedName>
</protein>
<comment type="catalytic activity">
    <reaction evidence="2">
        <text>a 3'-end 2',3'-cyclophospho-ribonucleotide-RNA + H2O = a 3'-end 2'-phospho-ribonucleotide-RNA + H(+)</text>
        <dbReference type="Rhea" id="RHEA:11828"/>
        <dbReference type="Rhea" id="RHEA-COMP:10464"/>
        <dbReference type="Rhea" id="RHEA-COMP:17353"/>
        <dbReference type="ChEBI" id="CHEBI:15377"/>
        <dbReference type="ChEBI" id="CHEBI:15378"/>
        <dbReference type="ChEBI" id="CHEBI:83064"/>
        <dbReference type="ChEBI" id="CHEBI:173113"/>
        <dbReference type="EC" id="3.1.4.58"/>
    </reaction>
</comment>
<gene>
    <name evidence="3" type="ORF">BBK14_04655</name>
</gene>
<accession>A0A1S1Q288</accession>
<dbReference type="InterPro" id="IPR009097">
    <property type="entry name" value="Cyclic_Pdiesterase"/>
</dbReference>
<dbReference type="HAMAP" id="MF_01940">
    <property type="entry name" value="RNA_CPDase"/>
    <property type="match status" value="1"/>
</dbReference>
<evidence type="ECO:0000313" key="4">
    <source>
        <dbReference type="Proteomes" id="UP000179769"/>
    </source>
</evidence>